<sequence length="510" mass="54029">MAPRRKRKATNNGTEQHDGTDAEAPAAAIDSERQHLAAAAATIDGTGGQQLAAIDGGRRHLAPPAVTIDGTGGQLAANNGGRRHLAEAAAIDGGGRQHLAAAAAATIDGTGEQQLAANNDGRQHMAEAAAIDGGRQHLAAKAAVIDGTGMPSGQQIEAAADENDDTIGQPGNKLLRRAVANQRISSSGSRSTVSRTASPALSSTSSNAARRQRKNYNKSGRVPVNVNADCPNVPHGVLPNPRTRQYQVKSVLAQFTHASGRKCYFLEWLGFRGRNSWCLSEDTDCTEYIERFGTVATVDAVLSALLGESVPASIADELQANPKFGQVLAKLDDIDDEFILRTTKYNILFAKGLMESREGRTIIEDLQLYNMDISGGARKGSNDKLNNYGIGQHVHTAHKIGQCGQCTGRVPHQWDKTVVGENGRLPTGSPTEKVPEFRGLLVAPPPMDCVLLLPDTFVGASSAQIQASCAHDTAPSLLVLGSALAIWHMACTGPRDTHGILENPFFKKMI</sequence>
<feature type="compositionally biased region" description="Polar residues" evidence="1">
    <location>
        <begin position="199"/>
        <end position="209"/>
    </location>
</feature>
<organism evidence="2 3">
    <name type="scientific">Heterodera trifolii</name>
    <dbReference type="NCBI Taxonomy" id="157864"/>
    <lineage>
        <taxon>Eukaryota</taxon>
        <taxon>Metazoa</taxon>
        <taxon>Ecdysozoa</taxon>
        <taxon>Nematoda</taxon>
        <taxon>Chromadorea</taxon>
        <taxon>Rhabditida</taxon>
        <taxon>Tylenchina</taxon>
        <taxon>Tylenchomorpha</taxon>
        <taxon>Tylenchoidea</taxon>
        <taxon>Heteroderidae</taxon>
        <taxon>Heteroderinae</taxon>
        <taxon>Heterodera</taxon>
    </lineage>
</organism>
<accession>A0ABD2L428</accession>
<evidence type="ECO:0008006" key="4">
    <source>
        <dbReference type="Google" id="ProtNLM"/>
    </source>
</evidence>
<dbReference type="AlphaFoldDB" id="A0ABD2L428"/>
<comment type="caution">
    <text evidence="2">The sequence shown here is derived from an EMBL/GenBank/DDBJ whole genome shotgun (WGS) entry which is preliminary data.</text>
</comment>
<proteinExistence type="predicted"/>
<evidence type="ECO:0000256" key="1">
    <source>
        <dbReference type="SAM" id="MobiDB-lite"/>
    </source>
</evidence>
<gene>
    <name evidence="2" type="ORF">niasHT_017360</name>
</gene>
<evidence type="ECO:0000313" key="2">
    <source>
        <dbReference type="EMBL" id="KAL3109987.1"/>
    </source>
</evidence>
<feature type="region of interest" description="Disordered" evidence="1">
    <location>
        <begin position="182"/>
        <end position="233"/>
    </location>
</feature>
<dbReference type="EMBL" id="JBICBT010000551">
    <property type="protein sequence ID" value="KAL3109987.1"/>
    <property type="molecule type" value="Genomic_DNA"/>
</dbReference>
<dbReference type="Proteomes" id="UP001620626">
    <property type="component" value="Unassembled WGS sequence"/>
</dbReference>
<name>A0ABD2L428_9BILA</name>
<feature type="compositionally biased region" description="Low complexity" evidence="1">
    <location>
        <begin position="185"/>
        <end position="198"/>
    </location>
</feature>
<protein>
    <recommendedName>
        <fullName evidence="4">Chromo domain-containing protein</fullName>
    </recommendedName>
</protein>
<keyword evidence="3" id="KW-1185">Reference proteome</keyword>
<evidence type="ECO:0000313" key="3">
    <source>
        <dbReference type="Proteomes" id="UP001620626"/>
    </source>
</evidence>
<feature type="region of interest" description="Disordered" evidence="1">
    <location>
        <begin position="1"/>
        <end position="27"/>
    </location>
</feature>
<reference evidence="2 3" key="1">
    <citation type="submission" date="2024-10" db="EMBL/GenBank/DDBJ databases">
        <authorList>
            <person name="Kim D."/>
        </authorList>
    </citation>
    <scope>NUCLEOTIDE SEQUENCE [LARGE SCALE GENOMIC DNA]</scope>
    <source>
        <strain evidence="2">BH-2024</strain>
    </source>
</reference>